<evidence type="ECO:0000256" key="2">
    <source>
        <dbReference type="ARBA" id="ARBA00005581"/>
    </source>
</evidence>
<evidence type="ECO:0000256" key="3">
    <source>
        <dbReference type="ARBA" id="ARBA00022471"/>
    </source>
</evidence>
<name>A0A6J5TDE4_PRUAR</name>
<dbReference type="PANTHER" id="PTHR31232:SF133">
    <property type="entry name" value="S-PROTEIN HOMOLOG"/>
    <property type="match status" value="1"/>
</dbReference>
<reference evidence="7 8" key="1">
    <citation type="submission" date="2020-05" db="EMBL/GenBank/DDBJ databases">
        <authorList>
            <person name="Campoy J."/>
            <person name="Schneeberger K."/>
            <person name="Spophaly S."/>
        </authorList>
    </citation>
    <scope>NUCLEOTIDE SEQUENCE [LARGE SCALE GENOMIC DNA]</scope>
    <source>
        <strain evidence="7">PruArmRojPasFocal</strain>
    </source>
</reference>
<dbReference type="InterPro" id="IPR010264">
    <property type="entry name" value="Self-incomp_S1"/>
</dbReference>
<evidence type="ECO:0000256" key="6">
    <source>
        <dbReference type="RuleBase" id="RU367044"/>
    </source>
</evidence>
<dbReference type="Pfam" id="PF05938">
    <property type="entry name" value="Self-incomp_S1"/>
    <property type="match status" value="1"/>
</dbReference>
<keyword evidence="5 6" id="KW-0732">Signal</keyword>
<dbReference type="AlphaFoldDB" id="A0A6J5TDE4"/>
<comment type="subcellular location">
    <subcellularLocation>
        <location evidence="1 6">Secreted</location>
    </subcellularLocation>
</comment>
<accession>A0A6J5TDE4</accession>
<dbReference type="PANTHER" id="PTHR31232">
    <property type="match status" value="1"/>
</dbReference>
<proteinExistence type="inferred from homology"/>
<sequence>MALLIRNVLLLLMVLVLFQTTCGWSFRKHSLTVTATNDLGAEMTIHCKSKQDDLGSNLIPIKGKYEFSFRPNFWGTTQFYCSFQWGTEFHYFDIYMGDRDHENCDSYKCMWSIIPKGPCMWNYLTGHYDICKDWNDSSLKSYAP</sequence>
<comment type="similarity">
    <text evidence="2 6">Belongs to the plant self-incompatibility (S1) protein family.</text>
</comment>
<evidence type="ECO:0000313" key="8">
    <source>
        <dbReference type="Proteomes" id="UP000507222"/>
    </source>
</evidence>
<dbReference type="GO" id="GO:0005576">
    <property type="term" value="C:extracellular region"/>
    <property type="evidence" value="ECO:0007669"/>
    <property type="project" value="UniProtKB-SubCell"/>
</dbReference>
<gene>
    <name evidence="7" type="ORF">CURHAP_LOCUS939</name>
</gene>
<evidence type="ECO:0000256" key="5">
    <source>
        <dbReference type="ARBA" id="ARBA00022729"/>
    </source>
</evidence>
<organism evidence="7 8">
    <name type="scientific">Prunus armeniaca</name>
    <name type="common">Apricot</name>
    <name type="synonym">Armeniaca vulgaris</name>
    <dbReference type="NCBI Taxonomy" id="36596"/>
    <lineage>
        <taxon>Eukaryota</taxon>
        <taxon>Viridiplantae</taxon>
        <taxon>Streptophyta</taxon>
        <taxon>Embryophyta</taxon>
        <taxon>Tracheophyta</taxon>
        <taxon>Spermatophyta</taxon>
        <taxon>Magnoliopsida</taxon>
        <taxon>eudicotyledons</taxon>
        <taxon>Gunneridae</taxon>
        <taxon>Pentapetalae</taxon>
        <taxon>rosids</taxon>
        <taxon>fabids</taxon>
        <taxon>Rosales</taxon>
        <taxon>Rosaceae</taxon>
        <taxon>Amygdaloideae</taxon>
        <taxon>Amygdaleae</taxon>
        <taxon>Prunus</taxon>
    </lineage>
</organism>
<protein>
    <recommendedName>
        <fullName evidence="6">S-protein homolog</fullName>
    </recommendedName>
</protein>
<evidence type="ECO:0000256" key="4">
    <source>
        <dbReference type="ARBA" id="ARBA00022525"/>
    </source>
</evidence>
<evidence type="ECO:0000313" key="7">
    <source>
        <dbReference type="EMBL" id="CAB4261933.1"/>
    </source>
</evidence>
<keyword evidence="3 6" id="KW-0713">Self-incompatibility</keyword>
<evidence type="ECO:0000256" key="1">
    <source>
        <dbReference type="ARBA" id="ARBA00004613"/>
    </source>
</evidence>
<keyword evidence="4 6" id="KW-0964">Secreted</keyword>
<dbReference type="GO" id="GO:0060320">
    <property type="term" value="P:rejection of self pollen"/>
    <property type="evidence" value="ECO:0007669"/>
    <property type="project" value="UniProtKB-KW"/>
</dbReference>
<dbReference type="EMBL" id="CAEKDK010000001">
    <property type="protein sequence ID" value="CAB4261933.1"/>
    <property type="molecule type" value="Genomic_DNA"/>
</dbReference>
<dbReference type="Proteomes" id="UP000507222">
    <property type="component" value="Unassembled WGS sequence"/>
</dbReference>
<feature type="chain" id="PRO_5027147771" description="S-protein homolog" evidence="6">
    <location>
        <begin position="24"/>
        <end position="144"/>
    </location>
</feature>
<feature type="signal peptide" evidence="6">
    <location>
        <begin position="1"/>
        <end position="23"/>
    </location>
</feature>